<dbReference type="Gene3D" id="3.90.190.10">
    <property type="entry name" value="Protein tyrosine phosphatase superfamily"/>
    <property type="match status" value="1"/>
</dbReference>
<protein>
    <recommendedName>
        <fullName evidence="3">Tyrosine specific protein phosphatases domain-containing protein</fullName>
    </recommendedName>
</protein>
<evidence type="ECO:0008006" key="3">
    <source>
        <dbReference type="Google" id="ProtNLM"/>
    </source>
</evidence>
<dbReference type="EMBL" id="CP064795">
    <property type="protein sequence ID" value="QPG05089.1"/>
    <property type="molecule type" value="Genomic_DNA"/>
</dbReference>
<dbReference type="InterPro" id="IPR029021">
    <property type="entry name" value="Prot-tyrosine_phosphatase-like"/>
</dbReference>
<dbReference type="SUPFAM" id="SSF52799">
    <property type="entry name" value="(Phosphotyrosine protein) phosphatases II"/>
    <property type="match status" value="1"/>
</dbReference>
<dbReference type="AlphaFoldDB" id="A0A7S9HCG6"/>
<gene>
    <name evidence="1" type="ORF">IT774_13250</name>
</gene>
<evidence type="ECO:0000313" key="2">
    <source>
        <dbReference type="Proteomes" id="UP000595095"/>
    </source>
</evidence>
<organism evidence="1 2">
    <name type="scientific">Salinimonas marina</name>
    <dbReference type="NCBI Taxonomy" id="2785918"/>
    <lineage>
        <taxon>Bacteria</taxon>
        <taxon>Pseudomonadati</taxon>
        <taxon>Pseudomonadota</taxon>
        <taxon>Gammaproteobacteria</taxon>
        <taxon>Alteromonadales</taxon>
        <taxon>Alteromonadaceae</taxon>
        <taxon>Alteromonas/Salinimonas group</taxon>
        <taxon>Salinimonas</taxon>
    </lineage>
</organism>
<dbReference type="Proteomes" id="UP000595095">
    <property type="component" value="Chromosome"/>
</dbReference>
<evidence type="ECO:0000313" key="1">
    <source>
        <dbReference type="EMBL" id="QPG05089.1"/>
    </source>
</evidence>
<dbReference type="KEGG" id="smaa:IT774_13250"/>
<accession>A0A7S9HCG6</accession>
<proteinExistence type="predicted"/>
<dbReference type="RefSeq" id="WP_195810180.1">
    <property type="nucleotide sequence ID" value="NZ_CP064795.1"/>
</dbReference>
<keyword evidence="2" id="KW-1185">Reference proteome</keyword>
<name>A0A7S9HCG6_9ALTE</name>
<sequence length="170" mass="18518">MSQSATPCSTPIAAPDWFSTSVGRVAVGPRPGKQDMATMQRAQVSHVGSLQTSAEDSHEVAAITEKAGLQWLWMPIDISVTTRAADVSMLQQYLHATGKLLANGASIYLHCDTDQHRCLLFTYALLHHLRLPSASAYSALHSLQSHGTNSLLRKDLAWAADLGESVRYQF</sequence>
<reference evidence="1 2" key="1">
    <citation type="submission" date="2020-11" db="EMBL/GenBank/DDBJ databases">
        <title>Complete genome sequence for Salinimonas sp. strain G2-b.</title>
        <authorList>
            <person name="Park S.-J."/>
        </authorList>
    </citation>
    <scope>NUCLEOTIDE SEQUENCE [LARGE SCALE GENOMIC DNA]</scope>
    <source>
        <strain evidence="1 2">G2-b</strain>
    </source>
</reference>